<dbReference type="RefSeq" id="XP_023597119.1">
    <property type="nucleotide sequence ID" value="XM_023741351.1"/>
</dbReference>
<feature type="compositionally biased region" description="Polar residues" evidence="1">
    <location>
        <begin position="79"/>
        <end position="88"/>
    </location>
</feature>
<dbReference type="AlphaFoldDB" id="A0A2Y9RYD7"/>
<reference evidence="3" key="1">
    <citation type="submission" date="2025-08" db="UniProtKB">
        <authorList>
            <consortium name="RefSeq"/>
        </authorList>
    </citation>
    <scope>IDENTIFICATION</scope>
</reference>
<keyword evidence="2" id="KW-1185">Reference proteome</keyword>
<feature type="compositionally biased region" description="Basic and acidic residues" evidence="1">
    <location>
        <begin position="1"/>
        <end position="13"/>
    </location>
</feature>
<feature type="compositionally biased region" description="Low complexity" evidence="1">
    <location>
        <begin position="29"/>
        <end position="51"/>
    </location>
</feature>
<dbReference type="GeneID" id="111822457"/>
<gene>
    <name evidence="3" type="primary">LOC111822457</name>
</gene>
<proteinExistence type="predicted"/>
<protein>
    <submittedName>
        <fullName evidence="3">Uncharacterized protein LOC111822457</fullName>
    </submittedName>
</protein>
<evidence type="ECO:0000256" key="1">
    <source>
        <dbReference type="SAM" id="MobiDB-lite"/>
    </source>
</evidence>
<feature type="compositionally biased region" description="Pro residues" evidence="1">
    <location>
        <begin position="52"/>
        <end position="63"/>
    </location>
</feature>
<dbReference type="InParanoid" id="A0A2Y9RYD7"/>
<accession>A0A2Y9RYD7</accession>
<feature type="compositionally biased region" description="Low complexity" evidence="1">
    <location>
        <begin position="89"/>
        <end position="118"/>
    </location>
</feature>
<dbReference type="KEGG" id="tmu:111822457"/>
<organism evidence="2 3">
    <name type="scientific">Trichechus manatus latirostris</name>
    <name type="common">Florida manatee</name>
    <dbReference type="NCBI Taxonomy" id="127582"/>
    <lineage>
        <taxon>Eukaryota</taxon>
        <taxon>Metazoa</taxon>
        <taxon>Chordata</taxon>
        <taxon>Craniata</taxon>
        <taxon>Vertebrata</taxon>
        <taxon>Euteleostomi</taxon>
        <taxon>Mammalia</taxon>
        <taxon>Eutheria</taxon>
        <taxon>Afrotheria</taxon>
        <taxon>Sirenia</taxon>
        <taxon>Trichechidae</taxon>
        <taxon>Trichechus</taxon>
    </lineage>
</organism>
<evidence type="ECO:0000313" key="3">
    <source>
        <dbReference type="RefSeq" id="XP_023597119.1"/>
    </source>
</evidence>
<name>A0A2Y9RYD7_TRIMA</name>
<feature type="region of interest" description="Disordered" evidence="1">
    <location>
        <begin position="1"/>
        <end position="65"/>
    </location>
</feature>
<sequence>MSAGPERRPRDDGDGAENAARPSARLSCSDSGAGPGSRAPSPDSSAAAAPLGPCPAAPPPLAQLPPSLWLELGPACMRTQQCPSESSGRASGDLGTSSSSGGSSAGLSPGSDSDSSGVVCGGRGGSGGMRGALSRYWSLESLHLATAGIYAFYLGFQIQN</sequence>
<dbReference type="STRING" id="127582.A0A2Y9RYD7"/>
<dbReference type="Proteomes" id="UP000248480">
    <property type="component" value="Unplaced"/>
</dbReference>
<evidence type="ECO:0000313" key="2">
    <source>
        <dbReference type="Proteomes" id="UP000248480"/>
    </source>
</evidence>
<feature type="region of interest" description="Disordered" evidence="1">
    <location>
        <begin position="79"/>
        <end position="122"/>
    </location>
</feature>